<feature type="transmembrane region" description="Helical" evidence="6">
    <location>
        <begin position="34"/>
        <end position="56"/>
    </location>
</feature>
<evidence type="ECO:0000256" key="4">
    <source>
        <dbReference type="ARBA" id="ARBA00022989"/>
    </source>
</evidence>
<feature type="transmembrane region" description="Helical" evidence="6">
    <location>
        <begin position="129"/>
        <end position="149"/>
    </location>
</feature>
<feature type="transmembrane region" description="Helical" evidence="6">
    <location>
        <begin position="63"/>
        <end position="84"/>
    </location>
</feature>
<proteinExistence type="inferred from homology"/>
<feature type="transmembrane region" description="Helical" evidence="6">
    <location>
        <begin position="90"/>
        <end position="117"/>
    </location>
</feature>
<evidence type="ECO:0000313" key="9">
    <source>
        <dbReference type="EMBL" id="PON44955.1"/>
    </source>
</evidence>
<gene>
    <name evidence="9" type="primary">PanWAT37</name>
    <name evidence="9" type="ORF">PanWU01x14_262430</name>
</gene>
<reference evidence="10" key="1">
    <citation type="submission" date="2016-06" db="EMBL/GenBank/DDBJ databases">
        <title>Parallel loss of symbiosis genes in relatives of nitrogen-fixing non-legume Parasponia.</title>
        <authorList>
            <person name="Van Velzen R."/>
            <person name="Holmer R."/>
            <person name="Bu F."/>
            <person name="Rutten L."/>
            <person name="Van Zeijl A."/>
            <person name="Liu W."/>
            <person name="Santuari L."/>
            <person name="Cao Q."/>
            <person name="Sharma T."/>
            <person name="Shen D."/>
            <person name="Roswanjaya Y."/>
            <person name="Wardhani T."/>
            <person name="Kalhor M.S."/>
            <person name="Jansen J."/>
            <person name="Van den Hoogen J."/>
            <person name="Gungor B."/>
            <person name="Hartog M."/>
            <person name="Hontelez J."/>
            <person name="Verver J."/>
            <person name="Yang W.-C."/>
            <person name="Schijlen E."/>
            <person name="Repin R."/>
            <person name="Schilthuizen M."/>
            <person name="Schranz E."/>
            <person name="Heidstra R."/>
            <person name="Miyata K."/>
            <person name="Fedorova E."/>
            <person name="Kohlen W."/>
            <person name="Bisseling T."/>
            <person name="Smit S."/>
            <person name="Geurts R."/>
        </authorList>
    </citation>
    <scope>NUCLEOTIDE SEQUENCE [LARGE SCALE GENOMIC DNA]</scope>
    <source>
        <strain evidence="10">cv. WU1-14</strain>
    </source>
</reference>
<dbReference type="Pfam" id="PF00892">
    <property type="entry name" value="EamA"/>
    <property type="match status" value="2"/>
</dbReference>
<dbReference type="SUPFAM" id="SSF103481">
    <property type="entry name" value="Multidrug resistance efflux transporter EmrE"/>
    <property type="match status" value="2"/>
</dbReference>
<dbReference type="Proteomes" id="UP000237105">
    <property type="component" value="Unassembled WGS sequence"/>
</dbReference>
<keyword evidence="4 6" id="KW-1133">Transmembrane helix</keyword>
<dbReference type="AlphaFoldDB" id="A0A2P5B865"/>
<feature type="compositionally biased region" description="Basic and acidic residues" evidence="7">
    <location>
        <begin position="331"/>
        <end position="348"/>
    </location>
</feature>
<feature type="transmembrane region" description="Helical" evidence="6">
    <location>
        <begin position="247"/>
        <end position="268"/>
    </location>
</feature>
<keyword evidence="5 6" id="KW-0472">Membrane</keyword>
<evidence type="ECO:0000256" key="6">
    <source>
        <dbReference type="RuleBase" id="RU363077"/>
    </source>
</evidence>
<feature type="transmembrane region" description="Helical" evidence="6">
    <location>
        <begin position="183"/>
        <end position="203"/>
    </location>
</feature>
<evidence type="ECO:0000256" key="2">
    <source>
        <dbReference type="ARBA" id="ARBA00007635"/>
    </source>
</evidence>
<dbReference type="GO" id="GO:0022857">
    <property type="term" value="F:transmembrane transporter activity"/>
    <property type="evidence" value="ECO:0007669"/>
    <property type="project" value="InterPro"/>
</dbReference>
<evidence type="ECO:0000313" key="10">
    <source>
        <dbReference type="Proteomes" id="UP000237105"/>
    </source>
</evidence>
<accession>A0A2P5B865</accession>
<comment type="similarity">
    <text evidence="2 6">Belongs to the drug/metabolite transporter (DMT) superfamily. Plant drug/metabolite exporter (P-DME) (TC 2.A.7.4) family.</text>
</comment>
<evidence type="ECO:0000259" key="8">
    <source>
        <dbReference type="Pfam" id="PF00892"/>
    </source>
</evidence>
<feature type="domain" description="EamA" evidence="8">
    <location>
        <begin position="7"/>
        <end position="137"/>
    </location>
</feature>
<feature type="compositionally biased region" description="Acidic residues" evidence="7">
    <location>
        <begin position="349"/>
        <end position="359"/>
    </location>
</feature>
<dbReference type="GO" id="GO:0016020">
    <property type="term" value="C:membrane"/>
    <property type="evidence" value="ECO:0007669"/>
    <property type="project" value="UniProtKB-SubCell"/>
</dbReference>
<dbReference type="InterPro" id="IPR030184">
    <property type="entry name" value="WAT1-related"/>
</dbReference>
<comment type="caution">
    <text evidence="9">The sequence shown here is derived from an EMBL/GenBank/DDBJ whole genome shotgun (WGS) entry which is preliminary data.</text>
</comment>
<dbReference type="InterPro" id="IPR037185">
    <property type="entry name" value="EmrE-like"/>
</dbReference>
<evidence type="ECO:0000256" key="5">
    <source>
        <dbReference type="ARBA" id="ARBA00023136"/>
    </source>
</evidence>
<sequence>MFEEKTYVVVILIQTIYAGMVLLTKATFDGGMNSYIFAFYRQVAGTVVLIPLAIIFERKNATPLSVITFCKIFMLAFMGITLPLNASSIALAYTTATLGAAIVNCLPVATFFLALLFRMEKVKIRTTHGIVKVAGVVVCMAGVATLAFYEGPHLKPFLHHHPLEYHDTQKHHQSHLSSSHKRWAIGCLLFLVSTVAWSSWLVLQAQVLRSYPAKLRFTSLQCLSSSVQCFVLAVALERDPSQWKLGWNIRLLTVVYCGTLITSLSYYLQAWVIQKKGPVFQAMSQPLTLIITMIGSVLLLGEAITLGSVLGGILLVISLYAVLWGKSKEEQTPENHDNLANKAEKEFAEQEEEEVITKL</sequence>
<dbReference type="OrthoDB" id="1718296at2759"/>
<feature type="transmembrane region" description="Helical" evidence="6">
    <location>
        <begin position="306"/>
        <end position="325"/>
    </location>
</feature>
<keyword evidence="3 6" id="KW-0812">Transmembrane</keyword>
<comment type="subcellular location">
    <subcellularLocation>
        <location evidence="1 6">Membrane</location>
        <topology evidence="1 6">Multi-pass membrane protein</topology>
    </subcellularLocation>
</comment>
<dbReference type="EMBL" id="JXTB01000340">
    <property type="protein sequence ID" value="PON44955.1"/>
    <property type="molecule type" value="Genomic_DNA"/>
</dbReference>
<feature type="transmembrane region" description="Helical" evidence="6">
    <location>
        <begin position="7"/>
        <end position="28"/>
    </location>
</feature>
<evidence type="ECO:0000256" key="3">
    <source>
        <dbReference type="ARBA" id="ARBA00022692"/>
    </source>
</evidence>
<dbReference type="InterPro" id="IPR000620">
    <property type="entry name" value="EamA_dom"/>
</dbReference>
<name>A0A2P5B865_PARAD</name>
<evidence type="ECO:0000256" key="1">
    <source>
        <dbReference type="ARBA" id="ARBA00004141"/>
    </source>
</evidence>
<protein>
    <recommendedName>
        <fullName evidence="6">WAT1-related protein</fullName>
    </recommendedName>
</protein>
<feature type="domain" description="EamA" evidence="8">
    <location>
        <begin position="185"/>
        <end position="323"/>
    </location>
</feature>
<dbReference type="PANTHER" id="PTHR31218">
    <property type="entry name" value="WAT1-RELATED PROTEIN"/>
    <property type="match status" value="1"/>
</dbReference>
<evidence type="ECO:0000256" key="7">
    <source>
        <dbReference type="SAM" id="MobiDB-lite"/>
    </source>
</evidence>
<organism evidence="9 10">
    <name type="scientific">Parasponia andersonii</name>
    <name type="common">Sponia andersonii</name>
    <dbReference type="NCBI Taxonomy" id="3476"/>
    <lineage>
        <taxon>Eukaryota</taxon>
        <taxon>Viridiplantae</taxon>
        <taxon>Streptophyta</taxon>
        <taxon>Embryophyta</taxon>
        <taxon>Tracheophyta</taxon>
        <taxon>Spermatophyta</taxon>
        <taxon>Magnoliopsida</taxon>
        <taxon>eudicotyledons</taxon>
        <taxon>Gunneridae</taxon>
        <taxon>Pentapetalae</taxon>
        <taxon>rosids</taxon>
        <taxon>fabids</taxon>
        <taxon>Rosales</taxon>
        <taxon>Cannabaceae</taxon>
        <taxon>Parasponia</taxon>
    </lineage>
</organism>
<feature type="region of interest" description="Disordered" evidence="7">
    <location>
        <begin position="331"/>
        <end position="359"/>
    </location>
</feature>
<keyword evidence="10" id="KW-1185">Reference proteome</keyword>